<reference evidence="6" key="1">
    <citation type="submission" date="2011-02" db="EMBL/GenBank/DDBJ databases">
        <title>The Genome Sequence of Capsaspora owczarzaki ATCC 30864.</title>
        <authorList>
            <person name="Russ C."/>
            <person name="Cuomo C."/>
            <person name="Burger G."/>
            <person name="Gray M.W."/>
            <person name="Holland P.W.H."/>
            <person name="King N."/>
            <person name="Lang F.B.F."/>
            <person name="Roger A.J."/>
            <person name="Ruiz-Trillo I."/>
            <person name="Young S.K."/>
            <person name="Zeng Q."/>
            <person name="Gargeya S."/>
            <person name="Alvarado L."/>
            <person name="Berlin A."/>
            <person name="Chapman S.B."/>
            <person name="Chen Z."/>
            <person name="Freedman E."/>
            <person name="Gellesch M."/>
            <person name="Goldberg J."/>
            <person name="Griggs A."/>
            <person name="Gujja S."/>
            <person name="Heilman E."/>
            <person name="Heiman D."/>
            <person name="Howarth C."/>
            <person name="Mehta T."/>
            <person name="Neiman D."/>
            <person name="Pearson M."/>
            <person name="Roberts A."/>
            <person name="Saif S."/>
            <person name="Shea T."/>
            <person name="Shenoy N."/>
            <person name="Sisk P."/>
            <person name="Stolte C."/>
            <person name="Sykes S."/>
            <person name="White J."/>
            <person name="Yandava C."/>
            <person name="Haas B."/>
            <person name="Nusbaum C."/>
            <person name="Birren B."/>
        </authorList>
    </citation>
    <scope>NUCLEOTIDE SEQUENCE</scope>
    <source>
        <strain evidence="6">ATCC 30864</strain>
    </source>
</reference>
<evidence type="ECO:0000313" key="5">
    <source>
        <dbReference type="EMBL" id="KJE94388.1"/>
    </source>
</evidence>
<evidence type="ECO:0000256" key="2">
    <source>
        <dbReference type="ARBA" id="ARBA00022898"/>
    </source>
</evidence>
<keyword evidence="2" id="KW-0663">Pyridoxal phosphate</keyword>
<evidence type="ECO:0000256" key="3">
    <source>
        <dbReference type="SAM" id="SignalP"/>
    </source>
</evidence>
<dbReference type="GO" id="GO:0008483">
    <property type="term" value="F:transaminase activity"/>
    <property type="evidence" value="ECO:0007669"/>
    <property type="project" value="TreeGrafter"/>
</dbReference>
<keyword evidence="6" id="KW-1185">Reference proteome</keyword>
<dbReference type="STRING" id="595528.A0A0D2WSG2"/>
<feature type="signal peptide" evidence="3">
    <location>
        <begin position="1"/>
        <end position="29"/>
    </location>
</feature>
<dbReference type="Gene3D" id="3.90.1150.10">
    <property type="entry name" value="Aspartate Aminotransferase, domain 1"/>
    <property type="match status" value="1"/>
</dbReference>
<dbReference type="InterPro" id="IPR015422">
    <property type="entry name" value="PyrdxlP-dep_Trfase_small"/>
</dbReference>
<feature type="chain" id="PRO_5002254625" evidence="3">
    <location>
        <begin position="30"/>
        <end position="488"/>
    </location>
</feature>
<dbReference type="AlphaFoldDB" id="A0A0D2WSG2"/>
<dbReference type="PhylomeDB" id="A0A0D2WSG2"/>
<dbReference type="SUPFAM" id="SSF53383">
    <property type="entry name" value="PLP-dependent transferases"/>
    <property type="match status" value="1"/>
</dbReference>
<organism evidence="5 6">
    <name type="scientific">Capsaspora owczarzaki (strain ATCC 30864)</name>
    <dbReference type="NCBI Taxonomy" id="595528"/>
    <lineage>
        <taxon>Eukaryota</taxon>
        <taxon>Filasterea</taxon>
        <taxon>Capsaspora</taxon>
    </lineage>
</organism>
<protein>
    <submittedName>
        <fullName evidence="5">Alliinase domain-containing protein</fullName>
    </submittedName>
</protein>
<proteinExistence type="inferred from homology"/>
<dbReference type="Gene3D" id="2.10.25.30">
    <property type="entry name" value="EGF-like, alliinase"/>
    <property type="match status" value="1"/>
</dbReference>
<dbReference type="Pfam" id="PF04864">
    <property type="entry name" value="Alliinase_C"/>
    <property type="match status" value="1"/>
</dbReference>
<dbReference type="RefSeq" id="XP_004346719.2">
    <property type="nucleotide sequence ID" value="XM_004346669.2"/>
</dbReference>
<comment type="similarity">
    <text evidence="1">Belongs to the alliinase family.</text>
</comment>
<dbReference type="Gene3D" id="3.40.640.10">
    <property type="entry name" value="Type I PLP-dependent aspartate aminotransferase-like (Major domain)"/>
    <property type="match status" value="1"/>
</dbReference>
<dbReference type="PANTHER" id="PTHR43795:SF20">
    <property type="entry name" value="TRYPTOPHAN AMINOTRANSFERASE-RELATED PROTEIN 3"/>
    <property type="match status" value="1"/>
</dbReference>
<dbReference type="EMBL" id="KE346367">
    <property type="protein sequence ID" value="KJE94388.1"/>
    <property type="molecule type" value="Genomic_DNA"/>
</dbReference>
<name>A0A0D2WSG2_CAPO3</name>
<dbReference type="eggNOG" id="ENOG502QQJV">
    <property type="taxonomic scope" value="Eukaryota"/>
</dbReference>
<dbReference type="InterPro" id="IPR015424">
    <property type="entry name" value="PyrdxlP-dep_Trfase"/>
</dbReference>
<dbReference type="InParanoid" id="A0A0D2WSG2"/>
<dbReference type="GO" id="GO:0006520">
    <property type="term" value="P:amino acid metabolic process"/>
    <property type="evidence" value="ECO:0007669"/>
    <property type="project" value="TreeGrafter"/>
</dbReference>
<evidence type="ECO:0000313" key="6">
    <source>
        <dbReference type="Proteomes" id="UP000008743"/>
    </source>
</evidence>
<sequence>MQAQLFPLLIPLTLLLLLASGGAIQAANAQVNLCDSRPKVDPCMPGGWWDPLLGSCQGYDGSDCFACFYGPNCKSFNASSACPVDSGAGQPVLFREYWASTGLPCDAVPADYRTPYQLLNSEQPIKPLADAIRSLHRLVGNVNAENYTIVPTYGSTQAMMAALYAMTSLHASAGGQLQVFAQAPYYASYPNQVLSTFAPVAGGVATAAWNPLADPAALSTVEILTYPNNPDGTLRRPLVSDPTRVIYDCVYYWPHYQNESSFVPLDKDIMLFSASKMTGHAGSRFGYALVKNATIAAIMREYLSFSTIGVSIDTQLRLLDIIQSLVSSFAAEAPAPAVDAGATLNPYFSFAQSRMTAHFTSLASVFESNVSAHQYTFINRLQGGAFAWIQCPPNYDCYALFEQVALLGNSGIPYGASSNFVRFSMMMPESEFAQLLGRVHQRLYEVPLPELTDDLRADLKDKAAYIGQPKLQGREQLLRSAAELQRLM</sequence>
<keyword evidence="3" id="KW-0732">Signal</keyword>
<dbReference type="InterPro" id="IPR037029">
    <property type="entry name" value="Alliinase_N_sf"/>
</dbReference>
<gene>
    <name evidence="5" type="ORF">CAOG_005034</name>
</gene>
<dbReference type="PANTHER" id="PTHR43795">
    <property type="entry name" value="BIFUNCTIONAL ASPARTATE AMINOTRANSFERASE AND GLUTAMATE/ASPARTATE-PREPHENATE AMINOTRANSFERASE-RELATED"/>
    <property type="match status" value="1"/>
</dbReference>
<dbReference type="OrthoDB" id="2020362at2759"/>
<evidence type="ECO:0000256" key="1">
    <source>
        <dbReference type="ARBA" id="ARBA00006312"/>
    </source>
</evidence>
<dbReference type="InterPro" id="IPR050478">
    <property type="entry name" value="Ethylene_sulfur-biosynth"/>
</dbReference>
<evidence type="ECO:0000259" key="4">
    <source>
        <dbReference type="Pfam" id="PF04864"/>
    </source>
</evidence>
<dbReference type="InterPro" id="IPR015421">
    <property type="entry name" value="PyrdxlP-dep_Trfase_major"/>
</dbReference>
<accession>A0A0D2WSG2</accession>
<dbReference type="Proteomes" id="UP000008743">
    <property type="component" value="Unassembled WGS sequence"/>
</dbReference>
<feature type="domain" description="Alliinase C-terminal" evidence="4">
    <location>
        <begin position="85"/>
        <end position="440"/>
    </location>
</feature>
<dbReference type="GO" id="GO:0016846">
    <property type="term" value="F:carbon-sulfur lyase activity"/>
    <property type="evidence" value="ECO:0007669"/>
    <property type="project" value="InterPro"/>
</dbReference>
<dbReference type="InterPro" id="IPR006948">
    <property type="entry name" value="Alliinase_C"/>
</dbReference>